<protein>
    <submittedName>
        <fullName evidence="1">Uncharacterized protein</fullName>
    </submittedName>
</protein>
<reference evidence="1" key="2">
    <citation type="journal article" date="2015" name="Data Brief">
        <title>Shoot transcriptome of the giant reed, Arundo donax.</title>
        <authorList>
            <person name="Barrero R.A."/>
            <person name="Guerrero F.D."/>
            <person name="Moolhuijzen P."/>
            <person name="Goolsby J.A."/>
            <person name="Tidwell J."/>
            <person name="Bellgard S.E."/>
            <person name="Bellgard M.I."/>
        </authorList>
    </citation>
    <scope>NUCLEOTIDE SEQUENCE</scope>
    <source>
        <tissue evidence="1">Shoot tissue taken approximately 20 cm above the soil surface</tissue>
    </source>
</reference>
<dbReference type="EMBL" id="GBRH01278754">
    <property type="protein sequence ID" value="JAD19141.1"/>
    <property type="molecule type" value="Transcribed_RNA"/>
</dbReference>
<accession>A0A0A8XZ80</accession>
<organism evidence="1">
    <name type="scientific">Arundo donax</name>
    <name type="common">Giant reed</name>
    <name type="synonym">Donax arundinaceus</name>
    <dbReference type="NCBI Taxonomy" id="35708"/>
    <lineage>
        <taxon>Eukaryota</taxon>
        <taxon>Viridiplantae</taxon>
        <taxon>Streptophyta</taxon>
        <taxon>Embryophyta</taxon>
        <taxon>Tracheophyta</taxon>
        <taxon>Spermatophyta</taxon>
        <taxon>Magnoliopsida</taxon>
        <taxon>Liliopsida</taxon>
        <taxon>Poales</taxon>
        <taxon>Poaceae</taxon>
        <taxon>PACMAD clade</taxon>
        <taxon>Arundinoideae</taxon>
        <taxon>Arundineae</taxon>
        <taxon>Arundo</taxon>
    </lineage>
</organism>
<dbReference type="AlphaFoldDB" id="A0A0A8XZ80"/>
<evidence type="ECO:0000313" key="1">
    <source>
        <dbReference type="EMBL" id="JAD19141.1"/>
    </source>
</evidence>
<sequence length="21" mass="2271">MSTLFGSIGLYVPHFCLASNI</sequence>
<reference evidence="1" key="1">
    <citation type="submission" date="2014-09" db="EMBL/GenBank/DDBJ databases">
        <authorList>
            <person name="Magalhaes I.L.F."/>
            <person name="Oliveira U."/>
            <person name="Santos F.R."/>
            <person name="Vidigal T.H.D.A."/>
            <person name="Brescovit A.D."/>
            <person name="Santos A.J."/>
        </authorList>
    </citation>
    <scope>NUCLEOTIDE SEQUENCE</scope>
    <source>
        <tissue evidence="1">Shoot tissue taken approximately 20 cm above the soil surface</tissue>
    </source>
</reference>
<proteinExistence type="predicted"/>
<name>A0A0A8XZ80_ARUDO</name>